<comment type="caution">
    <text evidence="1">The sequence shown here is derived from an EMBL/GenBank/DDBJ whole genome shotgun (WGS) entry which is preliminary data.</text>
</comment>
<accession>A0A834L2K3</accession>
<dbReference type="OrthoDB" id="1855047at2759"/>
<dbReference type="Proteomes" id="UP000626092">
    <property type="component" value="Unassembled WGS sequence"/>
</dbReference>
<organism evidence="1 2">
    <name type="scientific">Rhododendron simsii</name>
    <name type="common">Sims's rhododendron</name>
    <dbReference type="NCBI Taxonomy" id="118357"/>
    <lineage>
        <taxon>Eukaryota</taxon>
        <taxon>Viridiplantae</taxon>
        <taxon>Streptophyta</taxon>
        <taxon>Embryophyta</taxon>
        <taxon>Tracheophyta</taxon>
        <taxon>Spermatophyta</taxon>
        <taxon>Magnoliopsida</taxon>
        <taxon>eudicotyledons</taxon>
        <taxon>Gunneridae</taxon>
        <taxon>Pentapetalae</taxon>
        <taxon>asterids</taxon>
        <taxon>Ericales</taxon>
        <taxon>Ericaceae</taxon>
        <taxon>Ericoideae</taxon>
        <taxon>Rhodoreae</taxon>
        <taxon>Rhododendron</taxon>
    </lineage>
</organism>
<keyword evidence="2" id="KW-1185">Reference proteome</keyword>
<evidence type="ECO:0000313" key="1">
    <source>
        <dbReference type="EMBL" id="KAF7113717.1"/>
    </source>
</evidence>
<evidence type="ECO:0000313" key="2">
    <source>
        <dbReference type="Proteomes" id="UP000626092"/>
    </source>
</evidence>
<name>A0A834L2K3_RHOSS</name>
<dbReference type="AlphaFoldDB" id="A0A834L2K3"/>
<proteinExistence type="predicted"/>
<gene>
    <name evidence="1" type="ORF">RHSIM_RhsimUnG0109600</name>
</gene>
<protein>
    <submittedName>
        <fullName evidence="1">Uncharacterized protein</fullName>
    </submittedName>
</protein>
<dbReference type="EMBL" id="WJXA01000267">
    <property type="protein sequence ID" value="KAF7113717.1"/>
    <property type="molecule type" value="Genomic_DNA"/>
</dbReference>
<sequence>MSIIAICEKTLAFPVIKMEEKMKHSSTTTALFILLLITVWIMSSPALGCASDGSQCRNCILDRFKYDCPPCVPILRCMSRCLWGGSARAKCVKKCDCNSGYPRLSDCKKCMSECKCSCAQA</sequence>
<reference evidence="1" key="1">
    <citation type="submission" date="2019-11" db="EMBL/GenBank/DDBJ databases">
        <authorList>
            <person name="Liu Y."/>
            <person name="Hou J."/>
            <person name="Li T.-Q."/>
            <person name="Guan C.-H."/>
            <person name="Wu X."/>
            <person name="Wu H.-Z."/>
            <person name="Ling F."/>
            <person name="Zhang R."/>
            <person name="Shi X.-G."/>
            <person name="Ren J.-P."/>
            <person name="Chen E.-F."/>
            <person name="Sun J.-M."/>
        </authorList>
    </citation>
    <scope>NUCLEOTIDE SEQUENCE</scope>
    <source>
        <strain evidence="1">Adult_tree_wgs_1</strain>
        <tissue evidence="1">Leaves</tissue>
    </source>
</reference>